<organism evidence="2 3">
    <name type="scientific">Serratia fonticola</name>
    <dbReference type="NCBI Taxonomy" id="47917"/>
    <lineage>
        <taxon>Bacteria</taxon>
        <taxon>Pseudomonadati</taxon>
        <taxon>Pseudomonadota</taxon>
        <taxon>Gammaproteobacteria</taxon>
        <taxon>Enterobacterales</taxon>
        <taxon>Yersiniaceae</taxon>
        <taxon>Serratia</taxon>
    </lineage>
</organism>
<sequence>MTHPSLLRWKVGHQVFFLFIQSTLMALMNIERFYHEKNRDSGRKSLRDASCMMEASALAMRFAGDFPKKDYEKIIRPSMPEKFSGLGSMDHAYMVKSLAGLRKNKAAMKEFYGKDYDEFVLSLAKAYDAHIYVCDKFVENKKSLRTTSAEKSATNLLGEFKNKRVQLIKI</sequence>
<dbReference type="EMBL" id="JAVIGA010000005">
    <property type="protein sequence ID" value="MDQ9126174.1"/>
    <property type="molecule type" value="Genomic_DNA"/>
</dbReference>
<comment type="caution">
    <text evidence="2">The sequence shown here is derived from an EMBL/GenBank/DDBJ whole genome shotgun (WGS) entry which is preliminary data.</text>
</comment>
<evidence type="ECO:0000313" key="3">
    <source>
        <dbReference type="Proteomes" id="UP001224622"/>
    </source>
</evidence>
<protein>
    <submittedName>
        <fullName evidence="2">Uncharacterized protein</fullName>
    </submittedName>
</protein>
<dbReference type="RefSeq" id="WP_309046942.1">
    <property type="nucleotide sequence ID" value="NZ_JAVIGA010000005.1"/>
</dbReference>
<keyword evidence="1" id="KW-0812">Transmembrane</keyword>
<evidence type="ECO:0000313" key="2">
    <source>
        <dbReference type="EMBL" id="MDQ9126174.1"/>
    </source>
</evidence>
<dbReference type="Proteomes" id="UP001224622">
    <property type="component" value="Unassembled WGS sequence"/>
</dbReference>
<gene>
    <name evidence="2" type="ORF">RDT67_07020</name>
</gene>
<dbReference type="AlphaFoldDB" id="A0AAJ2D8K7"/>
<name>A0AAJ2D8K7_SERFO</name>
<reference evidence="2" key="1">
    <citation type="submission" date="2023-08" db="EMBL/GenBank/DDBJ databases">
        <title>The Comparative Genomic Analysis of Yersiniaceae from Polar Regions.</title>
        <authorList>
            <person name="Goncharov A."/>
            <person name="Aslanov B."/>
            <person name="Kolodzhieva V."/>
            <person name="Azarov D."/>
            <person name="Mochov A."/>
            <person name="Lebedeva E."/>
        </authorList>
    </citation>
    <scope>NUCLEOTIDE SEQUENCE</scope>
    <source>
        <strain evidence="2">Vf</strain>
    </source>
</reference>
<keyword evidence="1" id="KW-0472">Membrane</keyword>
<evidence type="ECO:0000256" key="1">
    <source>
        <dbReference type="SAM" id="Phobius"/>
    </source>
</evidence>
<feature type="transmembrane region" description="Helical" evidence="1">
    <location>
        <begin position="15"/>
        <end position="34"/>
    </location>
</feature>
<accession>A0AAJ2D8K7</accession>
<proteinExistence type="predicted"/>
<keyword evidence="1" id="KW-1133">Transmembrane helix</keyword>